<keyword evidence="2" id="KW-0964">Secreted</keyword>
<keyword evidence="10" id="KW-1185">Reference proteome</keyword>
<feature type="region of interest" description="Disordered" evidence="5">
    <location>
        <begin position="491"/>
        <end position="567"/>
    </location>
</feature>
<dbReference type="Proteomes" id="UP000051672">
    <property type="component" value="Unassembled WGS sequence"/>
</dbReference>
<evidence type="ECO:0000313" key="10">
    <source>
        <dbReference type="Proteomes" id="UP000051672"/>
    </source>
</evidence>
<feature type="chain" id="PRO_5039252423" description="Gram-positive cocci surface proteins LPxTG domain-containing protein" evidence="7">
    <location>
        <begin position="31"/>
        <end position="633"/>
    </location>
</feature>
<keyword evidence="3 7" id="KW-0732">Signal</keyword>
<reference evidence="9 10" key="1">
    <citation type="journal article" date="2015" name="Genome Announc.">
        <title>Expanding the biotechnology potential of lactobacilli through comparative genomics of 213 strains and associated genera.</title>
        <authorList>
            <person name="Sun Z."/>
            <person name="Harris H.M."/>
            <person name="McCann A."/>
            <person name="Guo C."/>
            <person name="Argimon S."/>
            <person name="Zhang W."/>
            <person name="Yang X."/>
            <person name="Jeffery I.B."/>
            <person name="Cooney J.C."/>
            <person name="Kagawa T.F."/>
            <person name="Liu W."/>
            <person name="Song Y."/>
            <person name="Salvetti E."/>
            <person name="Wrobel A."/>
            <person name="Rasinkangas P."/>
            <person name="Parkhill J."/>
            <person name="Rea M.C."/>
            <person name="O'Sullivan O."/>
            <person name="Ritari J."/>
            <person name="Douillard F.P."/>
            <person name="Paul Ross R."/>
            <person name="Yang R."/>
            <person name="Briner A.E."/>
            <person name="Felis G.E."/>
            <person name="de Vos W.M."/>
            <person name="Barrangou R."/>
            <person name="Klaenhammer T.R."/>
            <person name="Caufield P.W."/>
            <person name="Cui Y."/>
            <person name="Zhang H."/>
            <person name="O'Toole P.W."/>
        </authorList>
    </citation>
    <scope>NUCLEOTIDE SEQUENCE [LARGE SCALE GENOMIC DNA]</scope>
    <source>
        <strain evidence="9 10">DSM 23927</strain>
    </source>
</reference>
<feature type="signal peptide" evidence="7">
    <location>
        <begin position="1"/>
        <end position="30"/>
    </location>
</feature>
<feature type="compositionally biased region" description="Low complexity" evidence="5">
    <location>
        <begin position="491"/>
        <end position="560"/>
    </location>
</feature>
<evidence type="ECO:0000313" key="9">
    <source>
        <dbReference type="EMBL" id="KRM71609.1"/>
    </source>
</evidence>
<evidence type="ECO:0000256" key="7">
    <source>
        <dbReference type="SAM" id="SignalP"/>
    </source>
</evidence>
<evidence type="ECO:0000256" key="3">
    <source>
        <dbReference type="ARBA" id="ARBA00022729"/>
    </source>
</evidence>
<keyword evidence="6" id="KW-0472">Membrane</keyword>
<dbReference type="AlphaFoldDB" id="A0A0R2B5T1"/>
<sequence>MNLTNSRFQKSLLKSSLALSILVLGGTGVAASQSHAVHADTVQTAASTSTNQSTANSGVTSDSSLPTPVLTSSTVSAGQDISGQIDMSKLPAGGSTGVELTDQNGTAIGEAIPDAAGNFTFKMNQLNLGSTVAPNSTYNVFVATVGQDADGKATIQSSQPATVTVNPLTLGSLTITPVTSDNQTISGTANVPDLPSDFGLTARITNNSGDVVSVAVNSDGTFTAAKSDFAHGLPAGSAWVQIQAKSQDAAAPVSVGAPQSITVPDGLNVSVPTGTVPDEPTFSDGNTIAIDSALPVPVVNSVTEGQAITGTIDTSKIPSGTRAIELVDQNGAALGEAPINPDGSFSISRLNLGSTVSPNTTYYAFLLTEETQDGTPTLVRSSSTKVLINPITLNSVTVKPVSDTSEAVTGNVDVSSLPAGFELIAQITNEAGESTSALVDDNGNFTLNKSDLPSGLPAGSNFWIQIKAKAAGSDDSVNVGDATKTTVAAAVAPGSDNNNSGSSSENSSNGSSASGSTATNSDNSSSNAGNSSTGSSNSGNTGNSTTGNTSNSSENSQNSSVDSTKDTHNVSAIETPALTHAAGQAVTTATDPAQPDLPQTGDAQSNTGILAAIGAALVALLSMVGINLRKKNI</sequence>
<keyword evidence="6" id="KW-0812">Transmembrane</keyword>
<dbReference type="NCBIfam" id="TIGR01167">
    <property type="entry name" value="LPXTG_anchor"/>
    <property type="match status" value="1"/>
</dbReference>
<gene>
    <name evidence="9" type="ORF">FC34_GL001264</name>
</gene>
<evidence type="ECO:0000256" key="6">
    <source>
        <dbReference type="SAM" id="Phobius"/>
    </source>
</evidence>
<accession>A0A0R2B5T1</accession>
<dbReference type="PROSITE" id="PS50847">
    <property type="entry name" value="GRAM_POS_ANCHORING"/>
    <property type="match status" value="1"/>
</dbReference>
<feature type="region of interest" description="Disordered" evidence="5">
    <location>
        <begin position="47"/>
        <end position="73"/>
    </location>
</feature>
<feature type="transmembrane region" description="Helical" evidence="6">
    <location>
        <begin position="608"/>
        <end position="628"/>
    </location>
</feature>
<feature type="domain" description="Gram-positive cocci surface proteins LPxTG" evidence="8">
    <location>
        <begin position="597"/>
        <end position="633"/>
    </location>
</feature>
<evidence type="ECO:0000256" key="5">
    <source>
        <dbReference type="SAM" id="MobiDB-lite"/>
    </source>
</evidence>
<protein>
    <recommendedName>
        <fullName evidence="8">Gram-positive cocci surface proteins LPxTG domain-containing protein</fullName>
    </recommendedName>
</protein>
<evidence type="ECO:0000256" key="1">
    <source>
        <dbReference type="ARBA" id="ARBA00022512"/>
    </source>
</evidence>
<dbReference type="PATRIC" id="fig|1423727.3.peg.1285"/>
<keyword evidence="4" id="KW-0572">Peptidoglycan-anchor</keyword>
<keyword evidence="1" id="KW-0134">Cell wall</keyword>
<feature type="region of interest" description="Disordered" evidence="5">
    <location>
        <begin position="582"/>
        <end position="602"/>
    </location>
</feature>
<evidence type="ECO:0000259" key="8">
    <source>
        <dbReference type="PROSITE" id="PS50847"/>
    </source>
</evidence>
<evidence type="ECO:0000256" key="4">
    <source>
        <dbReference type="ARBA" id="ARBA00023088"/>
    </source>
</evidence>
<dbReference type="EMBL" id="AYZQ01000003">
    <property type="protein sequence ID" value="KRM71609.1"/>
    <property type="molecule type" value="Genomic_DNA"/>
</dbReference>
<dbReference type="InterPro" id="IPR019931">
    <property type="entry name" value="LPXTG_anchor"/>
</dbReference>
<keyword evidence="6" id="KW-1133">Transmembrane helix</keyword>
<name>A0A0R2B5T1_9LACO</name>
<organism evidence="9 10">
    <name type="scientific">Lacticaseibacillus brantae DSM 23927</name>
    <dbReference type="NCBI Taxonomy" id="1423727"/>
    <lineage>
        <taxon>Bacteria</taxon>
        <taxon>Bacillati</taxon>
        <taxon>Bacillota</taxon>
        <taxon>Bacilli</taxon>
        <taxon>Lactobacillales</taxon>
        <taxon>Lactobacillaceae</taxon>
        <taxon>Lacticaseibacillus</taxon>
    </lineage>
</organism>
<proteinExistence type="predicted"/>
<evidence type="ECO:0000256" key="2">
    <source>
        <dbReference type="ARBA" id="ARBA00022525"/>
    </source>
</evidence>
<comment type="caution">
    <text evidence="9">The sequence shown here is derived from an EMBL/GenBank/DDBJ whole genome shotgun (WGS) entry which is preliminary data.</text>
</comment>